<dbReference type="EMBL" id="NRRL01000029">
    <property type="protein sequence ID" value="MBK1668736.1"/>
    <property type="molecule type" value="Genomic_DNA"/>
</dbReference>
<evidence type="ECO:0008006" key="3">
    <source>
        <dbReference type="Google" id="ProtNLM"/>
    </source>
</evidence>
<comment type="caution">
    <text evidence="1">The sequence shown here is derived from an EMBL/GenBank/DDBJ whole genome shotgun (WGS) entry which is preliminary data.</text>
</comment>
<evidence type="ECO:0000313" key="2">
    <source>
        <dbReference type="Proteomes" id="UP001296873"/>
    </source>
</evidence>
<sequence>MERTYVSRTLHCYAEGRDGGWEAICLDLDIAVQGDSFAEVYRALDEAIAAYLETVHDLPESEQRHLLRRKAPIYVRLSFLLRAVRTILFGRDSDPQYADFTLAAAA</sequence>
<reference evidence="1 2" key="1">
    <citation type="journal article" date="2020" name="Microorganisms">
        <title>Osmotic Adaptation and Compatible Solute Biosynthesis of Phototrophic Bacteria as Revealed from Genome Analyses.</title>
        <authorList>
            <person name="Imhoff J.F."/>
            <person name="Rahn T."/>
            <person name="Kunzel S."/>
            <person name="Keller A."/>
            <person name="Neulinger S.C."/>
        </authorList>
    </citation>
    <scope>NUCLEOTIDE SEQUENCE [LARGE SCALE GENOMIC DNA]</scope>
    <source>
        <strain evidence="1 2">DSM 9895</strain>
    </source>
</reference>
<proteinExistence type="predicted"/>
<dbReference type="SUPFAM" id="SSF143100">
    <property type="entry name" value="TTHA1013/TTHA0281-like"/>
    <property type="match status" value="1"/>
</dbReference>
<dbReference type="InterPro" id="IPR035069">
    <property type="entry name" value="TTHA1013/TTHA0281-like"/>
</dbReference>
<keyword evidence="2" id="KW-1185">Reference proteome</keyword>
<organism evidence="1 2">
    <name type="scientific">Rhodovibrio sodomensis</name>
    <dbReference type="NCBI Taxonomy" id="1088"/>
    <lineage>
        <taxon>Bacteria</taxon>
        <taxon>Pseudomonadati</taxon>
        <taxon>Pseudomonadota</taxon>
        <taxon>Alphaproteobacteria</taxon>
        <taxon>Rhodospirillales</taxon>
        <taxon>Rhodovibrionaceae</taxon>
        <taxon>Rhodovibrio</taxon>
    </lineage>
</organism>
<dbReference type="Gene3D" id="3.30.160.250">
    <property type="match status" value="1"/>
</dbReference>
<evidence type="ECO:0000313" key="1">
    <source>
        <dbReference type="EMBL" id="MBK1668736.1"/>
    </source>
</evidence>
<protein>
    <recommendedName>
        <fullName evidence="3">HicB family protein</fullName>
    </recommendedName>
</protein>
<accession>A0ABS1DFL5</accession>
<gene>
    <name evidence="1" type="ORF">CKO28_11920</name>
</gene>
<name>A0ABS1DFL5_9PROT</name>
<dbReference type="Proteomes" id="UP001296873">
    <property type="component" value="Unassembled WGS sequence"/>
</dbReference>